<dbReference type="RefSeq" id="WP_072915921.1">
    <property type="nucleotide sequence ID" value="NZ_FMWK01000009.1"/>
</dbReference>
<name>A0A1G5RZK6_PSEXY</name>
<dbReference type="Proteomes" id="UP000199428">
    <property type="component" value="Unassembled WGS sequence"/>
</dbReference>
<reference evidence="1 2" key="1">
    <citation type="submission" date="2016-10" db="EMBL/GenBank/DDBJ databases">
        <authorList>
            <person name="de Groot N.N."/>
        </authorList>
    </citation>
    <scope>NUCLEOTIDE SEQUENCE [LARGE SCALE GENOMIC DNA]</scope>
    <source>
        <strain evidence="1 2">DSM 10317</strain>
    </source>
</reference>
<proteinExistence type="predicted"/>
<dbReference type="Pfam" id="PF14070">
    <property type="entry name" value="YjfB_motility"/>
    <property type="match status" value="1"/>
</dbReference>
<evidence type="ECO:0000313" key="2">
    <source>
        <dbReference type="Proteomes" id="UP000199428"/>
    </source>
</evidence>
<gene>
    <name evidence="1" type="ORF">SAMN02910350_01839</name>
</gene>
<organism evidence="1 2">
    <name type="scientific">Pseudobutyrivibrio xylanivorans</name>
    <dbReference type="NCBI Taxonomy" id="185007"/>
    <lineage>
        <taxon>Bacteria</taxon>
        <taxon>Bacillati</taxon>
        <taxon>Bacillota</taxon>
        <taxon>Clostridia</taxon>
        <taxon>Lachnospirales</taxon>
        <taxon>Lachnospiraceae</taxon>
        <taxon>Pseudobutyrivibrio</taxon>
    </lineage>
</organism>
<dbReference type="InterPro" id="IPR025906">
    <property type="entry name" value="YjfB_motility"/>
</dbReference>
<protein>
    <submittedName>
        <fullName evidence="1">Putative motility protein</fullName>
    </submittedName>
</protein>
<evidence type="ECO:0000313" key="1">
    <source>
        <dbReference type="EMBL" id="SCZ79544.1"/>
    </source>
</evidence>
<dbReference type="EMBL" id="FMWK01000009">
    <property type="protein sequence ID" value="SCZ79544.1"/>
    <property type="molecule type" value="Genomic_DNA"/>
</dbReference>
<accession>A0A1G5RZK6</accession>
<sequence>MDISELSMSLSQNKLLTAVGTAMLGKTLDVMEGQAQLLTEGIDMNAPSLESLVYPTSGTMIDMRI</sequence>
<dbReference type="AlphaFoldDB" id="A0A1G5RZK6"/>